<dbReference type="PANTHER" id="PTHR13428:SF10">
    <property type="entry name" value="INNER NUCLEAR MEMBRANE PROTEIN MAN1"/>
    <property type="match status" value="1"/>
</dbReference>
<reference evidence="6 7" key="1">
    <citation type="submission" date="2024-05" db="EMBL/GenBank/DDBJ databases">
        <title>Genome sequencing and assembly of Indian major carp, Cirrhinus mrigala (Hamilton, 1822).</title>
        <authorList>
            <person name="Mohindra V."/>
            <person name="Chowdhury L.M."/>
            <person name="Lal K."/>
            <person name="Jena J.K."/>
        </authorList>
    </citation>
    <scope>NUCLEOTIDE SEQUENCE [LARGE SCALE GENOMIC DNA]</scope>
    <source>
        <strain evidence="6">CM1030</strain>
        <tissue evidence="6">Blood</tissue>
    </source>
</reference>
<keyword evidence="3" id="KW-1133">Transmembrane helix</keyword>
<keyword evidence="5" id="KW-0539">Nucleus</keyword>
<evidence type="ECO:0000256" key="1">
    <source>
        <dbReference type="ARBA" id="ARBA00004540"/>
    </source>
</evidence>
<keyword evidence="4" id="KW-0472">Membrane</keyword>
<organism evidence="6 7">
    <name type="scientific">Cirrhinus mrigala</name>
    <name type="common">Mrigala</name>
    <dbReference type="NCBI Taxonomy" id="683832"/>
    <lineage>
        <taxon>Eukaryota</taxon>
        <taxon>Metazoa</taxon>
        <taxon>Chordata</taxon>
        <taxon>Craniata</taxon>
        <taxon>Vertebrata</taxon>
        <taxon>Euteleostomi</taxon>
        <taxon>Actinopterygii</taxon>
        <taxon>Neopterygii</taxon>
        <taxon>Teleostei</taxon>
        <taxon>Ostariophysi</taxon>
        <taxon>Cypriniformes</taxon>
        <taxon>Cyprinidae</taxon>
        <taxon>Labeoninae</taxon>
        <taxon>Labeonini</taxon>
        <taxon>Cirrhinus</taxon>
    </lineage>
</organism>
<keyword evidence="7" id="KW-1185">Reference proteome</keyword>
<feature type="non-terminal residue" evidence="6">
    <location>
        <position position="1"/>
    </location>
</feature>
<dbReference type="AlphaFoldDB" id="A0ABD0RCA3"/>
<comment type="subcellular location">
    <subcellularLocation>
        <location evidence="1">Nucleus inner membrane</location>
    </subcellularLocation>
</comment>
<keyword evidence="2" id="KW-0812">Transmembrane</keyword>
<dbReference type="Proteomes" id="UP001529510">
    <property type="component" value="Unassembled WGS sequence"/>
</dbReference>
<name>A0ABD0RCA3_CIRMR</name>
<dbReference type="GO" id="GO:0005637">
    <property type="term" value="C:nuclear inner membrane"/>
    <property type="evidence" value="ECO:0007669"/>
    <property type="project" value="UniProtKB-SubCell"/>
</dbReference>
<protein>
    <submittedName>
        <fullName evidence="6">Uncharacterized protein</fullName>
    </submittedName>
</protein>
<dbReference type="InterPro" id="IPR052277">
    <property type="entry name" value="INM_ESCRT-Associated"/>
</dbReference>
<accession>A0ABD0RCA3</accession>
<feature type="non-terminal residue" evidence="6">
    <location>
        <position position="54"/>
    </location>
</feature>
<dbReference type="InterPro" id="IPR041885">
    <property type="entry name" value="MAN1_winged_helix_dom"/>
</dbReference>
<evidence type="ECO:0000256" key="2">
    <source>
        <dbReference type="ARBA" id="ARBA00022692"/>
    </source>
</evidence>
<comment type="caution">
    <text evidence="6">The sequence shown here is derived from an EMBL/GenBank/DDBJ whole genome shotgun (WGS) entry which is preliminary data.</text>
</comment>
<proteinExistence type="predicted"/>
<evidence type="ECO:0000256" key="3">
    <source>
        <dbReference type="ARBA" id="ARBA00022989"/>
    </source>
</evidence>
<evidence type="ECO:0000313" key="7">
    <source>
        <dbReference type="Proteomes" id="UP001529510"/>
    </source>
</evidence>
<dbReference type="EMBL" id="JAMKFB020000004">
    <property type="protein sequence ID" value="KAL0196136.1"/>
    <property type="molecule type" value="Genomic_DNA"/>
</dbReference>
<evidence type="ECO:0000256" key="5">
    <source>
        <dbReference type="ARBA" id="ARBA00023242"/>
    </source>
</evidence>
<evidence type="ECO:0000256" key="4">
    <source>
        <dbReference type="ARBA" id="ARBA00023136"/>
    </source>
</evidence>
<dbReference type="PANTHER" id="PTHR13428">
    <property type="entry name" value="INNER NUCLEAR MEMBRANE PROTEIN MAN1 LEM DOMAIN CONTAINING PROTEIN"/>
    <property type="match status" value="1"/>
</dbReference>
<dbReference type="Gene3D" id="1.10.10.1180">
    <property type="entry name" value="MAN1, winged-helix domain"/>
    <property type="match status" value="1"/>
</dbReference>
<evidence type="ECO:0000313" key="6">
    <source>
        <dbReference type="EMBL" id="KAL0196136.1"/>
    </source>
</evidence>
<gene>
    <name evidence="6" type="ORF">M9458_009708</name>
</gene>
<sequence length="54" mass="6272">KKMKKVWDRAVAFLSANESRIRTETQRIGGADFTVWRWLQPSMSPDKMSSMPSK</sequence>